<keyword evidence="4" id="KW-0645">Protease</keyword>
<dbReference type="PANTHER" id="PTHR34385:SF1">
    <property type="entry name" value="PEPTIDOGLYCAN L-ALANYL-D-GLUTAMATE ENDOPEPTIDASE CWLK"/>
    <property type="match status" value="1"/>
</dbReference>
<keyword evidence="4" id="KW-0121">Carboxypeptidase</keyword>
<feature type="signal peptide" evidence="2">
    <location>
        <begin position="1"/>
        <end position="18"/>
    </location>
</feature>
<dbReference type="EC" id="3.4.16.4" evidence="4"/>
<keyword evidence="4" id="KW-0378">Hydrolase</keyword>
<dbReference type="CDD" id="cd14852">
    <property type="entry name" value="LD-carboxypeptidase"/>
    <property type="match status" value="1"/>
</dbReference>
<protein>
    <submittedName>
        <fullName evidence="4">D-alanyl-D-alanine carboxypeptidase</fullName>
        <ecNumber evidence="4">3.4.16.4</ecNumber>
    </submittedName>
</protein>
<dbReference type="InterPro" id="IPR058193">
    <property type="entry name" value="VanY/YodJ_core_dom"/>
</dbReference>
<dbReference type="RefSeq" id="WP_076744653.1">
    <property type="nucleotide sequence ID" value="NZ_MPSB01000007.1"/>
</dbReference>
<evidence type="ECO:0000259" key="3">
    <source>
        <dbReference type="Pfam" id="PF02557"/>
    </source>
</evidence>
<dbReference type="Gene3D" id="3.30.1380.10">
    <property type="match status" value="1"/>
</dbReference>
<dbReference type="OrthoDB" id="9792074at2"/>
<dbReference type="GO" id="GO:0006508">
    <property type="term" value="P:proteolysis"/>
    <property type="evidence" value="ECO:0007669"/>
    <property type="project" value="InterPro"/>
</dbReference>
<organism evidence="4 5">
    <name type="scientific">Sphingomonas jeddahensis</name>
    <dbReference type="NCBI Taxonomy" id="1915074"/>
    <lineage>
        <taxon>Bacteria</taxon>
        <taxon>Pseudomonadati</taxon>
        <taxon>Pseudomonadota</taxon>
        <taxon>Alphaproteobacteria</taxon>
        <taxon>Sphingomonadales</taxon>
        <taxon>Sphingomonadaceae</taxon>
        <taxon>Sphingomonas</taxon>
    </lineage>
</organism>
<dbReference type="Pfam" id="PF02557">
    <property type="entry name" value="VanY"/>
    <property type="match status" value="1"/>
</dbReference>
<evidence type="ECO:0000313" key="5">
    <source>
        <dbReference type="Proteomes" id="UP000188729"/>
    </source>
</evidence>
<feature type="region of interest" description="Disordered" evidence="1">
    <location>
        <begin position="233"/>
        <end position="264"/>
    </location>
</feature>
<gene>
    <name evidence="4" type="primary">vanYB</name>
    <name evidence="4" type="ORF">SPHI_18860</name>
</gene>
<name>A0A1V2EUV6_9SPHN</name>
<dbReference type="PANTHER" id="PTHR34385">
    <property type="entry name" value="D-ALANYL-D-ALANINE CARBOXYPEPTIDASE"/>
    <property type="match status" value="1"/>
</dbReference>
<dbReference type="AlphaFoldDB" id="A0A1V2EUV6"/>
<proteinExistence type="predicted"/>
<dbReference type="InterPro" id="IPR003709">
    <property type="entry name" value="VanY-like_core_dom"/>
</dbReference>
<accession>A0A1V2EUV6</accession>
<comment type="caution">
    <text evidence="4">The sequence shown here is derived from an EMBL/GenBank/DDBJ whole genome shotgun (WGS) entry which is preliminary data.</text>
</comment>
<keyword evidence="5" id="KW-1185">Reference proteome</keyword>
<evidence type="ECO:0000256" key="2">
    <source>
        <dbReference type="SAM" id="SignalP"/>
    </source>
</evidence>
<reference evidence="4 5" key="1">
    <citation type="submission" date="2016-11" db="EMBL/GenBank/DDBJ databases">
        <title>Genome sequence of Sphingomonas jeddahensis G39.</title>
        <authorList>
            <person name="Poehlein A."/>
            <person name="Wuebbeler J.H."/>
            <person name="Steinbuechel A."/>
            <person name="Daniel R."/>
        </authorList>
    </citation>
    <scope>NUCLEOTIDE SEQUENCE [LARGE SCALE GENOMIC DNA]</scope>
    <source>
        <strain evidence="4 5">G39</strain>
    </source>
</reference>
<dbReference type="InterPro" id="IPR009045">
    <property type="entry name" value="Zn_M74/Hedgehog-like"/>
</dbReference>
<keyword evidence="2" id="KW-0732">Signal</keyword>
<feature type="compositionally biased region" description="Basic residues" evidence="1">
    <location>
        <begin position="254"/>
        <end position="264"/>
    </location>
</feature>
<feature type="compositionally biased region" description="Basic and acidic residues" evidence="1">
    <location>
        <begin position="240"/>
        <end position="253"/>
    </location>
</feature>
<dbReference type="InterPro" id="IPR052179">
    <property type="entry name" value="DD-CPase-like"/>
</dbReference>
<feature type="chain" id="PRO_5012053040" evidence="2">
    <location>
        <begin position="19"/>
        <end position="264"/>
    </location>
</feature>
<dbReference type="EMBL" id="MPSB01000007">
    <property type="protein sequence ID" value="ONF95959.1"/>
    <property type="molecule type" value="Genomic_DNA"/>
</dbReference>
<evidence type="ECO:0000313" key="4">
    <source>
        <dbReference type="EMBL" id="ONF95959.1"/>
    </source>
</evidence>
<dbReference type="STRING" id="1915074.SPHI_18860"/>
<dbReference type="GO" id="GO:0009002">
    <property type="term" value="F:serine-type D-Ala-D-Ala carboxypeptidase activity"/>
    <property type="evidence" value="ECO:0007669"/>
    <property type="project" value="UniProtKB-EC"/>
</dbReference>
<feature type="domain" description="D-alanyl-D-alanine carboxypeptidase-like core" evidence="3">
    <location>
        <begin position="61"/>
        <end position="191"/>
    </location>
</feature>
<evidence type="ECO:0000256" key="1">
    <source>
        <dbReference type="SAM" id="MobiDB-lite"/>
    </source>
</evidence>
<dbReference type="Proteomes" id="UP000188729">
    <property type="component" value="Unassembled WGS sequence"/>
</dbReference>
<sequence length="264" mass="28536">MHPRLPALFLLAAAPAQAQLCDRASVPVSSDGRALGHFPYGEAPVGDLVALPAGTAIGACRLRPEAADDLKRLLAAAAGDPAVQGRLYALSCHRSLAQQQATFCRTRQSASGADRAISAAPPGHSEHSSGFALDFTVRPADGCPDAEACMAAKPAFRWLAANAPRFGFEMSFPAGNKQNVKWEPWHWRWVGTSAAAPGAARARFLFAKARTAFPANPAVDPVLPTVAAPHFMPIVAPPRPETKKQRKERERRERRERRRVQDRK</sequence>
<dbReference type="SUPFAM" id="SSF55166">
    <property type="entry name" value="Hedgehog/DD-peptidase"/>
    <property type="match status" value="1"/>
</dbReference>